<dbReference type="Proteomes" id="UP000236291">
    <property type="component" value="Unassembled WGS sequence"/>
</dbReference>
<name>A0A2K3JV61_TRIPR</name>
<accession>A0A2K3JV61</accession>
<dbReference type="EMBL" id="ASHM01125546">
    <property type="protein sequence ID" value="PNX57925.1"/>
    <property type="molecule type" value="Genomic_DNA"/>
</dbReference>
<evidence type="ECO:0000313" key="2">
    <source>
        <dbReference type="Proteomes" id="UP000236291"/>
    </source>
</evidence>
<organism evidence="1 2">
    <name type="scientific">Trifolium pratense</name>
    <name type="common">Red clover</name>
    <dbReference type="NCBI Taxonomy" id="57577"/>
    <lineage>
        <taxon>Eukaryota</taxon>
        <taxon>Viridiplantae</taxon>
        <taxon>Streptophyta</taxon>
        <taxon>Embryophyta</taxon>
        <taxon>Tracheophyta</taxon>
        <taxon>Spermatophyta</taxon>
        <taxon>Magnoliopsida</taxon>
        <taxon>eudicotyledons</taxon>
        <taxon>Gunneridae</taxon>
        <taxon>Pentapetalae</taxon>
        <taxon>rosids</taxon>
        <taxon>fabids</taxon>
        <taxon>Fabales</taxon>
        <taxon>Fabaceae</taxon>
        <taxon>Papilionoideae</taxon>
        <taxon>50 kb inversion clade</taxon>
        <taxon>NPAAA clade</taxon>
        <taxon>Hologalegina</taxon>
        <taxon>IRL clade</taxon>
        <taxon>Trifolieae</taxon>
        <taxon>Trifolium</taxon>
    </lineage>
</organism>
<proteinExistence type="predicted"/>
<protein>
    <submittedName>
        <fullName evidence="1">Uncharacterized protein</fullName>
    </submittedName>
</protein>
<comment type="caution">
    <text evidence="1">The sequence shown here is derived from an EMBL/GenBank/DDBJ whole genome shotgun (WGS) entry which is preliminary data.</text>
</comment>
<reference evidence="1 2" key="2">
    <citation type="journal article" date="2017" name="Front. Plant Sci.">
        <title>Gene Classification and Mining of Molecular Markers Useful in Red Clover (Trifolium pratense) Breeding.</title>
        <authorList>
            <person name="Istvanek J."/>
            <person name="Dluhosova J."/>
            <person name="Dluhos P."/>
            <person name="Patkova L."/>
            <person name="Nedelnik J."/>
            <person name="Repkova J."/>
        </authorList>
    </citation>
    <scope>NUCLEOTIDE SEQUENCE [LARGE SCALE GENOMIC DNA]</scope>
    <source>
        <strain evidence="2">cv. Tatra</strain>
        <tissue evidence="1">Young leaves</tissue>
    </source>
</reference>
<reference evidence="1 2" key="1">
    <citation type="journal article" date="2014" name="Am. J. Bot.">
        <title>Genome assembly and annotation for red clover (Trifolium pratense; Fabaceae).</title>
        <authorList>
            <person name="Istvanek J."/>
            <person name="Jaros M."/>
            <person name="Krenek A."/>
            <person name="Repkova J."/>
        </authorList>
    </citation>
    <scope>NUCLEOTIDE SEQUENCE [LARGE SCALE GENOMIC DNA]</scope>
    <source>
        <strain evidence="2">cv. Tatra</strain>
        <tissue evidence="1">Young leaves</tissue>
    </source>
</reference>
<sequence>VNMGDETIVGKLLKPCWRREKLNPFNMLNPDMGGRVEIFGWPGLARAQHARTWRVRKAGVR</sequence>
<evidence type="ECO:0000313" key="1">
    <source>
        <dbReference type="EMBL" id="PNX57925.1"/>
    </source>
</evidence>
<dbReference type="AlphaFoldDB" id="A0A2K3JV61"/>
<gene>
    <name evidence="1" type="ORF">L195_g058936</name>
</gene>
<feature type="non-terminal residue" evidence="1">
    <location>
        <position position="1"/>
    </location>
</feature>